<organism evidence="9 10">
    <name type="scientific">Variovorax paradoxus</name>
    <dbReference type="NCBI Taxonomy" id="34073"/>
    <lineage>
        <taxon>Bacteria</taxon>
        <taxon>Pseudomonadati</taxon>
        <taxon>Pseudomonadota</taxon>
        <taxon>Betaproteobacteria</taxon>
        <taxon>Burkholderiales</taxon>
        <taxon>Comamonadaceae</taxon>
        <taxon>Variovorax</taxon>
    </lineage>
</organism>
<sequence>MSLAALAHRHPRVVDWGIQIDRAPAAFWLALQFAALAPTWAWMVRRMRDGSDDPLGLLALAALAALAWQWRRELRAAPRLGWLALAAAGTLVATLLRTGAGALPALPPLAASLMAVLALACGLLAFLPRRVAALPVAGLAVLALPLLSSLQFYAGYPLRVVTAEASRWLLAPGFSVAREGSSLVVDGRLVIVDAPCSGVQMVWLGYFTACAVALWARQSDRGFLRRLPVVGLLVLGGNIVRNSVLIAFEGAGQPLAPWAHNMLGLVVLAAVCGGVARLMVPERTSAGLADQPIPGMITTQGGRHVDTVL</sequence>
<name>A0A6I6GZS0_VARPD</name>
<accession>A0A6I6GZS0</accession>
<evidence type="ECO:0000256" key="7">
    <source>
        <dbReference type="ARBA" id="ARBA00023136"/>
    </source>
</evidence>
<dbReference type="GO" id="GO:0006508">
    <property type="term" value="P:proteolysis"/>
    <property type="evidence" value="ECO:0007669"/>
    <property type="project" value="UniProtKB-KW"/>
</dbReference>
<dbReference type="RefSeq" id="WP_157611143.1">
    <property type="nucleotide sequence ID" value="NZ_CP046622.1"/>
</dbReference>
<dbReference type="GO" id="GO:0008233">
    <property type="term" value="F:peptidase activity"/>
    <property type="evidence" value="ECO:0007669"/>
    <property type="project" value="UniProtKB-KW"/>
</dbReference>
<feature type="transmembrane region" description="Helical" evidence="8">
    <location>
        <begin position="82"/>
        <end position="103"/>
    </location>
</feature>
<evidence type="ECO:0000256" key="2">
    <source>
        <dbReference type="ARBA" id="ARBA00022475"/>
    </source>
</evidence>
<dbReference type="InterPro" id="IPR019127">
    <property type="entry name" value="Exosortase"/>
</dbReference>
<comment type="subcellular location">
    <subcellularLocation>
        <location evidence="1">Cell membrane</location>
        <topology evidence="1">Multi-pass membrane protein</topology>
    </subcellularLocation>
</comment>
<feature type="transmembrane region" description="Helical" evidence="8">
    <location>
        <begin position="109"/>
        <end position="127"/>
    </location>
</feature>
<gene>
    <name evidence="9" type="primary">xrtQ</name>
    <name evidence="9" type="ORF">GOQ09_00120</name>
</gene>
<evidence type="ECO:0000256" key="4">
    <source>
        <dbReference type="ARBA" id="ARBA00022692"/>
    </source>
</evidence>
<dbReference type="Pfam" id="PF09721">
    <property type="entry name" value="Exosortase_EpsH"/>
    <property type="match status" value="1"/>
</dbReference>
<feature type="transmembrane region" description="Helical" evidence="8">
    <location>
        <begin position="260"/>
        <end position="280"/>
    </location>
</feature>
<evidence type="ECO:0000313" key="9">
    <source>
        <dbReference type="EMBL" id="QGW80090.1"/>
    </source>
</evidence>
<evidence type="ECO:0000256" key="5">
    <source>
        <dbReference type="ARBA" id="ARBA00022801"/>
    </source>
</evidence>
<feature type="transmembrane region" description="Helical" evidence="8">
    <location>
        <begin position="134"/>
        <end position="154"/>
    </location>
</feature>
<keyword evidence="6 8" id="KW-1133">Transmembrane helix</keyword>
<dbReference type="NCBIfam" id="TIGR04178">
    <property type="entry name" value="exo_archaeo"/>
    <property type="match status" value="1"/>
</dbReference>
<evidence type="ECO:0000256" key="8">
    <source>
        <dbReference type="SAM" id="Phobius"/>
    </source>
</evidence>
<feature type="transmembrane region" description="Helical" evidence="8">
    <location>
        <begin position="55"/>
        <end position="70"/>
    </location>
</feature>
<dbReference type="AlphaFoldDB" id="A0A6I6GZS0"/>
<keyword evidence="2" id="KW-1003">Cell membrane</keyword>
<proteinExistence type="predicted"/>
<keyword evidence="4 8" id="KW-0812">Transmembrane</keyword>
<feature type="transmembrane region" description="Helical" evidence="8">
    <location>
        <begin position="198"/>
        <end position="215"/>
    </location>
</feature>
<feature type="transmembrane region" description="Helical" evidence="8">
    <location>
        <begin position="227"/>
        <end position="248"/>
    </location>
</feature>
<protein>
    <submittedName>
        <fullName evidence="9">Exosortase Q</fullName>
    </submittedName>
</protein>
<dbReference type="NCBIfam" id="NF012182">
    <property type="entry name" value="exosortase_XrtQ"/>
    <property type="match status" value="1"/>
</dbReference>
<dbReference type="OrthoDB" id="8904128at2"/>
<feature type="transmembrane region" description="Helical" evidence="8">
    <location>
        <begin position="25"/>
        <end position="43"/>
    </location>
</feature>
<keyword evidence="7 8" id="KW-0472">Membrane</keyword>
<dbReference type="Proteomes" id="UP000425817">
    <property type="component" value="Chromosome"/>
</dbReference>
<evidence type="ECO:0000313" key="10">
    <source>
        <dbReference type="Proteomes" id="UP000425817"/>
    </source>
</evidence>
<dbReference type="GO" id="GO:0005886">
    <property type="term" value="C:plasma membrane"/>
    <property type="evidence" value="ECO:0007669"/>
    <property type="project" value="UniProtKB-SubCell"/>
</dbReference>
<keyword evidence="5" id="KW-0378">Hydrolase</keyword>
<reference evidence="9 10" key="1">
    <citation type="submission" date="2019-12" db="EMBL/GenBank/DDBJ databases">
        <title>Hybrid Genome Assemblies of two High G+C Isolates from Undergraduate Microbiology Courses.</title>
        <authorList>
            <person name="Ne Ville C.J."/>
            <person name="Enright D."/>
            <person name="Hernandez I."/>
            <person name="Dodsworth J."/>
            <person name="Orwin P.M."/>
        </authorList>
    </citation>
    <scope>NUCLEOTIDE SEQUENCE [LARGE SCALE GENOMIC DNA]</scope>
    <source>
        <strain evidence="9 10">CSUSB</strain>
    </source>
</reference>
<evidence type="ECO:0000256" key="1">
    <source>
        <dbReference type="ARBA" id="ARBA00004651"/>
    </source>
</evidence>
<keyword evidence="3" id="KW-0645">Protease</keyword>
<dbReference type="InterPro" id="IPR026392">
    <property type="entry name" value="Exo/Archaeosortase_dom"/>
</dbReference>
<evidence type="ECO:0000256" key="3">
    <source>
        <dbReference type="ARBA" id="ARBA00022670"/>
    </source>
</evidence>
<dbReference type="EMBL" id="CP046622">
    <property type="protein sequence ID" value="QGW80090.1"/>
    <property type="molecule type" value="Genomic_DNA"/>
</dbReference>
<evidence type="ECO:0000256" key="6">
    <source>
        <dbReference type="ARBA" id="ARBA00022989"/>
    </source>
</evidence>